<dbReference type="EMBL" id="JACAZI010000004">
    <property type="protein sequence ID" value="KAF7362858.1"/>
    <property type="molecule type" value="Genomic_DNA"/>
</dbReference>
<organism evidence="1 2">
    <name type="scientific">Mycena venus</name>
    <dbReference type="NCBI Taxonomy" id="2733690"/>
    <lineage>
        <taxon>Eukaryota</taxon>
        <taxon>Fungi</taxon>
        <taxon>Dikarya</taxon>
        <taxon>Basidiomycota</taxon>
        <taxon>Agaricomycotina</taxon>
        <taxon>Agaricomycetes</taxon>
        <taxon>Agaricomycetidae</taxon>
        <taxon>Agaricales</taxon>
        <taxon>Marasmiineae</taxon>
        <taxon>Mycenaceae</taxon>
        <taxon>Mycena</taxon>
    </lineage>
</organism>
<accession>A0A8H6YMT7</accession>
<dbReference type="OrthoDB" id="3060566at2759"/>
<gene>
    <name evidence="1" type="ORF">MVEN_00635600</name>
</gene>
<evidence type="ECO:0000313" key="2">
    <source>
        <dbReference type="Proteomes" id="UP000620124"/>
    </source>
</evidence>
<name>A0A8H6YMT7_9AGAR</name>
<protein>
    <submittedName>
        <fullName evidence="1">Uncharacterized protein</fullName>
    </submittedName>
</protein>
<evidence type="ECO:0000313" key="1">
    <source>
        <dbReference type="EMBL" id="KAF7362858.1"/>
    </source>
</evidence>
<reference evidence="1" key="1">
    <citation type="submission" date="2020-05" db="EMBL/GenBank/DDBJ databases">
        <title>Mycena genomes resolve the evolution of fungal bioluminescence.</title>
        <authorList>
            <person name="Tsai I.J."/>
        </authorList>
    </citation>
    <scope>NUCLEOTIDE SEQUENCE</scope>
    <source>
        <strain evidence="1">CCC161011</strain>
    </source>
</reference>
<dbReference type="Proteomes" id="UP000620124">
    <property type="component" value="Unassembled WGS sequence"/>
</dbReference>
<proteinExistence type="predicted"/>
<dbReference type="AlphaFoldDB" id="A0A8H6YMT7"/>
<sequence length="106" mass="11653">MPIFSCTSHVQITGGPPGNVDIEGVLTGIEFGMEARGCFLITRAKAQVVNWSVRRELNEVELQGCFLTIFRTGGKLCLSQIIHIPHPAFLHCPHPSPNIHMDNICS</sequence>
<comment type="caution">
    <text evidence="1">The sequence shown here is derived from an EMBL/GenBank/DDBJ whole genome shotgun (WGS) entry which is preliminary data.</text>
</comment>
<keyword evidence="2" id="KW-1185">Reference proteome</keyword>